<dbReference type="AlphaFoldDB" id="A0A8B9DPX4"/>
<keyword evidence="5" id="KW-0675">Receptor</keyword>
<evidence type="ECO:0000256" key="5">
    <source>
        <dbReference type="ARBA" id="ARBA00023170"/>
    </source>
</evidence>
<reference evidence="9" key="1">
    <citation type="submission" date="2025-08" db="UniProtKB">
        <authorList>
            <consortium name="Ensembl"/>
        </authorList>
    </citation>
    <scope>IDENTIFICATION</scope>
</reference>
<evidence type="ECO:0000256" key="1">
    <source>
        <dbReference type="ARBA" id="ARBA00004370"/>
    </source>
</evidence>
<dbReference type="SMART" id="SM00409">
    <property type="entry name" value="IG"/>
    <property type="match status" value="1"/>
</dbReference>
<protein>
    <recommendedName>
        <fullName evidence="8">Ig-like domain-containing protein</fullName>
    </recommendedName>
</protein>
<evidence type="ECO:0000256" key="2">
    <source>
        <dbReference type="ARBA" id="ARBA00022692"/>
    </source>
</evidence>
<comment type="subcellular location">
    <subcellularLocation>
        <location evidence="1">Membrane</location>
    </subcellularLocation>
</comment>
<evidence type="ECO:0000256" key="4">
    <source>
        <dbReference type="ARBA" id="ARBA00023136"/>
    </source>
</evidence>
<dbReference type="InterPro" id="IPR007110">
    <property type="entry name" value="Ig-like_dom"/>
</dbReference>
<dbReference type="SMART" id="SM00407">
    <property type="entry name" value="IGc1"/>
    <property type="match status" value="1"/>
</dbReference>
<evidence type="ECO:0000313" key="9">
    <source>
        <dbReference type="Ensembl" id="ENSACDP00005008548.1"/>
    </source>
</evidence>
<name>A0A8B9DPX4_ANSCY</name>
<dbReference type="InterPro" id="IPR003599">
    <property type="entry name" value="Ig_sub"/>
</dbReference>
<proteinExistence type="predicted"/>
<feature type="domain" description="Ig-like" evidence="8">
    <location>
        <begin position="163"/>
        <end position="250"/>
    </location>
</feature>
<dbReference type="SUPFAM" id="SSF48726">
    <property type="entry name" value="Immunoglobulin"/>
    <property type="match status" value="2"/>
</dbReference>
<feature type="transmembrane region" description="Helical" evidence="7">
    <location>
        <begin position="260"/>
        <end position="283"/>
    </location>
</feature>
<keyword evidence="3 7" id="KW-1133">Transmembrane helix</keyword>
<keyword evidence="2 7" id="KW-0812">Transmembrane</keyword>
<dbReference type="PROSITE" id="PS50835">
    <property type="entry name" value="IG_LIKE"/>
    <property type="match status" value="2"/>
</dbReference>
<dbReference type="Pfam" id="PF07686">
    <property type="entry name" value="V-set"/>
    <property type="match status" value="1"/>
</dbReference>
<evidence type="ECO:0000256" key="7">
    <source>
        <dbReference type="SAM" id="Phobius"/>
    </source>
</evidence>
<dbReference type="PANTHER" id="PTHR19256">
    <property type="entry name" value="T-CELL RECEPTOR GAMMA CHAIN"/>
    <property type="match status" value="1"/>
</dbReference>
<dbReference type="Gene3D" id="2.60.40.10">
    <property type="entry name" value="Immunoglobulins"/>
    <property type="match status" value="2"/>
</dbReference>
<dbReference type="InterPro" id="IPR051117">
    <property type="entry name" value="TRG_var/const_region"/>
</dbReference>
<dbReference type="GO" id="GO:0016020">
    <property type="term" value="C:membrane"/>
    <property type="evidence" value="ECO:0007669"/>
    <property type="project" value="UniProtKB-SubCell"/>
</dbReference>
<feature type="domain" description="Ig-like" evidence="8">
    <location>
        <begin position="50"/>
        <end position="138"/>
    </location>
</feature>
<evidence type="ECO:0000313" key="10">
    <source>
        <dbReference type="Proteomes" id="UP000694521"/>
    </source>
</evidence>
<evidence type="ECO:0000256" key="3">
    <source>
        <dbReference type="ARBA" id="ARBA00022989"/>
    </source>
</evidence>
<dbReference type="Pfam" id="PF07654">
    <property type="entry name" value="C1-set"/>
    <property type="match status" value="1"/>
</dbReference>
<accession>A0A8B9DPX4</accession>
<dbReference type="PANTHER" id="PTHR19256:SF65">
    <property type="entry name" value="T CELL RECEPTOR GAMMA CONSTANT 1-RELATED"/>
    <property type="match status" value="1"/>
</dbReference>
<keyword evidence="10" id="KW-1185">Reference proteome</keyword>
<dbReference type="InterPro" id="IPR003597">
    <property type="entry name" value="Ig_C1-set"/>
</dbReference>
<dbReference type="SMART" id="SM00406">
    <property type="entry name" value="IGv"/>
    <property type="match status" value="1"/>
</dbReference>
<dbReference type="Ensembl" id="ENSACDT00005010238.1">
    <property type="protein sequence ID" value="ENSACDP00005008548.1"/>
    <property type="gene ID" value="ENSACDG00005006169.1"/>
</dbReference>
<dbReference type="InterPro" id="IPR013783">
    <property type="entry name" value="Ig-like_fold"/>
</dbReference>
<reference evidence="9" key="2">
    <citation type="submission" date="2025-09" db="UniProtKB">
        <authorList>
            <consortium name="Ensembl"/>
        </authorList>
    </citation>
    <scope>IDENTIFICATION</scope>
</reference>
<dbReference type="Proteomes" id="UP000694521">
    <property type="component" value="Unplaced"/>
</dbReference>
<evidence type="ECO:0000259" key="8">
    <source>
        <dbReference type="PROSITE" id="PS50835"/>
    </source>
</evidence>
<dbReference type="InterPro" id="IPR013106">
    <property type="entry name" value="Ig_V-set"/>
</dbReference>
<dbReference type="InterPro" id="IPR036179">
    <property type="entry name" value="Ig-like_dom_sf"/>
</dbReference>
<sequence>MTSFPGILGVFRSHRRTALTLLRSVVAWPLLNFHQISPYSLPGGDAQAVPVQHPAMRTSAEGGSASMACRLTKEDTVHWYKQLPGEPPKRILYVSGKKPTFDDGTDEKKYQVRKHASEPHYSLTIDYVTQRDAGTYYCAYCVGNLVFGTGTKLIVSNKGNSKPENSEILQTKHKDQLLYVCLIENFYPEVIRVQWVDGADKEVTKNVVKGDVWKSTNDKYSVSTWLTLPVNMTNKNYFCKYDHESQENFKLPIQGIYCFFIIYLFSFYILLCLFLSFFFFLLFEYN</sequence>
<keyword evidence="6" id="KW-0393">Immunoglobulin domain</keyword>
<keyword evidence="4 7" id="KW-0472">Membrane</keyword>
<evidence type="ECO:0000256" key="6">
    <source>
        <dbReference type="ARBA" id="ARBA00023319"/>
    </source>
</evidence>
<organism evidence="9 10">
    <name type="scientific">Anser cygnoides</name>
    <name type="common">Swan goose</name>
    <dbReference type="NCBI Taxonomy" id="8845"/>
    <lineage>
        <taxon>Eukaryota</taxon>
        <taxon>Metazoa</taxon>
        <taxon>Chordata</taxon>
        <taxon>Craniata</taxon>
        <taxon>Vertebrata</taxon>
        <taxon>Euteleostomi</taxon>
        <taxon>Archelosauria</taxon>
        <taxon>Archosauria</taxon>
        <taxon>Dinosauria</taxon>
        <taxon>Saurischia</taxon>
        <taxon>Theropoda</taxon>
        <taxon>Coelurosauria</taxon>
        <taxon>Aves</taxon>
        <taxon>Neognathae</taxon>
        <taxon>Galloanserae</taxon>
        <taxon>Anseriformes</taxon>
        <taxon>Anatidae</taxon>
        <taxon>Anserinae</taxon>
        <taxon>Anser</taxon>
    </lineage>
</organism>